<proteinExistence type="predicted"/>
<dbReference type="RefSeq" id="WP_169070209.1">
    <property type="nucleotide sequence ID" value="NZ_JAZKUC010000001.1"/>
</dbReference>
<dbReference type="PANTHER" id="PTHR30547:SF0">
    <property type="entry name" value="BLR8175 PROTEIN"/>
    <property type="match status" value="1"/>
</dbReference>
<dbReference type="Proteomes" id="UP000886469">
    <property type="component" value="Unassembled WGS sequence"/>
</dbReference>
<evidence type="ECO:0000259" key="2">
    <source>
        <dbReference type="Pfam" id="PF17761"/>
    </source>
</evidence>
<evidence type="ECO:0000313" key="4">
    <source>
        <dbReference type="Proteomes" id="UP000886469"/>
    </source>
</evidence>
<dbReference type="InterPro" id="IPR053148">
    <property type="entry name" value="PD-DEXK-like_domain"/>
</dbReference>
<organism evidence="3 4">
    <name type="scientific">Candidatus Accumulibacter contiguus</name>
    <dbReference type="NCBI Taxonomy" id="2954381"/>
    <lineage>
        <taxon>Bacteria</taxon>
        <taxon>Pseudomonadati</taxon>
        <taxon>Pseudomonadota</taxon>
        <taxon>Betaproteobacteria</taxon>
        <taxon>Candidatus Accumulibacter</taxon>
    </lineage>
</organism>
<evidence type="ECO:0000313" key="3">
    <source>
        <dbReference type="EMBL" id="NMQ05473.1"/>
    </source>
</evidence>
<gene>
    <name evidence="3" type="ORF">E4Q08_09455</name>
</gene>
<feature type="domain" description="YhcG N-terminal" evidence="2">
    <location>
        <begin position="18"/>
        <end position="153"/>
    </location>
</feature>
<protein>
    <submittedName>
        <fullName evidence="3">DUF1016 domain-containing protein</fullName>
    </submittedName>
</protein>
<reference evidence="3" key="1">
    <citation type="submission" date="2019-03" db="EMBL/GenBank/DDBJ databases">
        <title>Metabolic reconstructions from genomes of highly enriched 'Candidatus Accumulibacter' and 'Candidatus Competibacter' bioreactor populations.</title>
        <authorList>
            <person name="Annavajhala M.K."/>
            <person name="Welles L."/>
            <person name="Abbas B."/>
            <person name="Sorokin D."/>
            <person name="Park H."/>
            <person name="Van Loosdrecht M."/>
            <person name="Chandran K."/>
        </authorList>
    </citation>
    <scope>NUCLEOTIDE SEQUENCE</scope>
    <source>
        <strain evidence="3">SBR_L</strain>
    </source>
</reference>
<accession>A0ABX1T8R3</accession>
<comment type="caution">
    <text evidence="3">The sequence shown here is derived from an EMBL/GenBank/DDBJ whole genome shotgun (WGS) entry which is preliminary data.</text>
</comment>
<dbReference type="InterPro" id="IPR011856">
    <property type="entry name" value="tRNA_endonuc-like_dom_sf"/>
</dbReference>
<dbReference type="Pfam" id="PF06250">
    <property type="entry name" value="YhcG_C"/>
    <property type="match status" value="1"/>
</dbReference>
<sequence length="348" mass="40190">MRDVLVLPVDYAAWLTGIKQHVQNVQQRAVLAVNRELVLLYWQIGRDILERQQAQGWGAKVIDQLARDLTAAFPDMKGFSRRNLLYMRSFADAWPEPTFVQEVLAQLPWYHQVTLLDKLKTRSDREWYLAKAIEHGWSRNVMWHHISTALHLRSGNAVTNFEQRWPRPDSELAQQTLKDPYLFDFLGVSEDALERDIEGAMVRHVTKLLMELGEGFAFAGRQVHVEVAEEDFYIDLLFYNYRLHRFLVVELKGGAFKPEHAGQLNFYVTLVDERLKSADDQPTIGLLLCKQQHRIVAEYALRGMTQPIGMAEYKLQLPDDLARYLPSIEQIEAELQDEAASDDEDAPA</sequence>
<dbReference type="Pfam" id="PF17761">
    <property type="entry name" value="DUF1016_N"/>
    <property type="match status" value="1"/>
</dbReference>
<evidence type="ECO:0000259" key="1">
    <source>
        <dbReference type="Pfam" id="PF06250"/>
    </source>
</evidence>
<dbReference type="InterPro" id="IPR041527">
    <property type="entry name" value="YhcG_N"/>
</dbReference>
<feature type="domain" description="YhcG PDDEXK nuclease" evidence="1">
    <location>
        <begin position="174"/>
        <end position="322"/>
    </location>
</feature>
<dbReference type="PANTHER" id="PTHR30547">
    <property type="entry name" value="UNCHARACTERIZED PROTEIN YHCG-RELATED"/>
    <property type="match status" value="1"/>
</dbReference>
<dbReference type="Gene3D" id="3.40.1350.10">
    <property type="match status" value="1"/>
</dbReference>
<dbReference type="InterPro" id="IPR009362">
    <property type="entry name" value="YhcG_C"/>
</dbReference>
<dbReference type="EMBL" id="SPMX01000022">
    <property type="protein sequence ID" value="NMQ05473.1"/>
    <property type="molecule type" value="Genomic_DNA"/>
</dbReference>
<name>A0ABX1T8R3_9PROT</name>
<keyword evidence="4" id="KW-1185">Reference proteome</keyword>